<keyword evidence="3" id="KW-1185">Reference proteome</keyword>
<reference evidence="2 3" key="1">
    <citation type="submission" date="2021-04" db="EMBL/GenBank/DDBJ databases">
        <authorList>
            <person name="Vanwijnsberghe S."/>
        </authorList>
    </citation>
    <scope>NUCLEOTIDE SEQUENCE [LARGE SCALE GENOMIC DNA]</scope>
    <source>
        <strain evidence="2 3">LMG 32171</strain>
    </source>
</reference>
<protein>
    <submittedName>
        <fullName evidence="2">Uncharacterized protein</fullName>
    </submittedName>
</protein>
<gene>
    <name evidence="2" type="ORF">R54767_01054</name>
</gene>
<dbReference type="Proteomes" id="UP000789752">
    <property type="component" value="Unassembled WGS sequence"/>
</dbReference>
<evidence type="ECO:0000256" key="1">
    <source>
        <dbReference type="SAM" id="SignalP"/>
    </source>
</evidence>
<dbReference type="EMBL" id="CAJQYY010000004">
    <property type="protein sequence ID" value="CAG4890907.1"/>
    <property type="molecule type" value="Genomic_DNA"/>
</dbReference>
<name>A0ABM8TZW8_9BURK</name>
<evidence type="ECO:0000313" key="3">
    <source>
        <dbReference type="Proteomes" id="UP000789752"/>
    </source>
</evidence>
<dbReference type="RefSeq" id="WP_228975644.1">
    <property type="nucleotide sequence ID" value="NZ_CAJQYY010000004.1"/>
</dbReference>
<sequence length="151" mass="15218">MRPVFRIDMKLSTLGAAICVLLASTALPVDAIAQVVAPASDSSRPAVASVTPVVLASLDDNATDTSSVAAQTSADSTGAADVAASNGMVLDDQMLSRQRGGAVGMVMVAATPQMRGGSVTLWDEIAPPTPLPVPVDAARAAQGNVASFTRQ</sequence>
<evidence type="ECO:0000313" key="2">
    <source>
        <dbReference type="EMBL" id="CAG4890907.1"/>
    </source>
</evidence>
<feature type="signal peptide" evidence="1">
    <location>
        <begin position="1"/>
        <end position="31"/>
    </location>
</feature>
<feature type="chain" id="PRO_5047040719" evidence="1">
    <location>
        <begin position="32"/>
        <end position="151"/>
    </location>
</feature>
<organism evidence="2 3">
    <name type="scientific">Paraburkholderia gardini</name>
    <dbReference type="NCBI Taxonomy" id="2823469"/>
    <lineage>
        <taxon>Bacteria</taxon>
        <taxon>Pseudomonadati</taxon>
        <taxon>Pseudomonadota</taxon>
        <taxon>Betaproteobacteria</taxon>
        <taxon>Burkholderiales</taxon>
        <taxon>Burkholderiaceae</taxon>
        <taxon>Paraburkholderia</taxon>
    </lineage>
</organism>
<keyword evidence="1" id="KW-0732">Signal</keyword>
<comment type="caution">
    <text evidence="2">The sequence shown here is derived from an EMBL/GenBank/DDBJ whole genome shotgun (WGS) entry which is preliminary data.</text>
</comment>
<accession>A0ABM8TZW8</accession>
<proteinExistence type="predicted"/>